<evidence type="ECO:0000256" key="1">
    <source>
        <dbReference type="ARBA" id="ARBA00000900"/>
    </source>
</evidence>
<evidence type="ECO:0000256" key="13">
    <source>
        <dbReference type="ARBA" id="ARBA00024209"/>
    </source>
</evidence>
<dbReference type="InterPro" id="IPR013083">
    <property type="entry name" value="Znf_RING/FYVE/PHD"/>
</dbReference>
<dbReference type="PANTHER" id="PTHR46913">
    <property type="entry name" value="RING-H2 FINGER PROTEIN ATL16"/>
    <property type="match status" value="1"/>
</dbReference>
<sequence>MDTSLGPPPPSGSFLSPLLISLAILVGACLLLLTYHFLFVKYCLRRETRLANSISTAIQAGEMSLGVEENVLKSIPILLHSNNKNNHNNFRVDQNECVICLGELQEGEKVRLLPNCRHVFHVPCIDYWFLSHTNCPICRAPIIPPSPPMKDSINSRREITQNLTQSHEHGDEDDGGCSGRNDGGSYDSGGSNGVNVSSSEQALVRHSLSLVLPMEVKKQRFLALKRSLSMDQSFIIINIEREREKGSSASSSSSSSLKGILMENRSYRATSARQIDGVSSRLLRSFSLMRVGQTSLATEILPC</sequence>
<dbReference type="GO" id="GO:0016567">
    <property type="term" value="P:protein ubiquitination"/>
    <property type="evidence" value="ECO:0007669"/>
    <property type="project" value="UniProtKB-UniPathway"/>
</dbReference>
<evidence type="ECO:0000256" key="16">
    <source>
        <dbReference type="SAM" id="Phobius"/>
    </source>
</evidence>
<keyword evidence="8 14" id="KW-0863">Zinc-finger</keyword>
<dbReference type="InterPro" id="IPR001841">
    <property type="entry name" value="Znf_RING"/>
</dbReference>
<dbReference type="Pfam" id="PF13639">
    <property type="entry name" value="zf-RING_2"/>
    <property type="match status" value="1"/>
</dbReference>
<dbReference type="SUPFAM" id="SSF57850">
    <property type="entry name" value="RING/U-box"/>
    <property type="match status" value="1"/>
</dbReference>
<feature type="region of interest" description="Disordered" evidence="15">
    <location>
        <begin position="164"/>
        <end position="194"/>
    </location>
</feature>
<name>A0A067KBQ2_JATCU</name>
<dbReference type="InterPro" id="IPR044600">
    <property type="entry name" value="ATL1/ATL16-like"/>
</dbReference>
<evidence type="ECO:0000256" key="11">
    <source>
        <dbReference type="ARBA" id="ARBA00022989"/>
    </source>
</evidence>
<comment type="pathway">
    <text evidence="3">Protein modification; protein ubiquitination.</text>
</comment>
<dbReference type="Gene3D" id="3.30.40.10">
    <property type="entry name" value="Zinc/RING finger domain, C3HC4 (zinc finger)"/>
    <property type="match status" value="1"/>
</dbReference>
<evidence type="ECO:0000256" key="6">
    <source>
        <dbReference type="ARBA" id="ARBA00022692"/>
    </source>
</evidence>
<keyword evidence="19" id="KW-1185">Reference proteome</keyword>
<keyword evidence="6 16" id="KW-0812">Transmembrane</keyword>
<keyword evidence="9" id="KW-0833">Ubl conjugation pathway</keyword>
<evidence type="ECO:0000256" key="12">
    <source>
        <dbReference type="ARBA" id="ARBA00023136"/>
    </source>
</evidence>
<dbReference type="PANTHER" id="PTHR46913:SF1">
    <property type="entry name" value="RING-H2 FINGER PROTEIN ATL16"/>
    <property type="match status" value="1"/>
</dbReference>
<keyword evidence="11 16" id="KW-1133">Transmembrane helix</keyword>
<evidence type="ECO:0000256" key="15">
    <source>
        <dbReference type="SAM" id="MobiDB-lite"/>
    </source>
</evidence>
<dbReference type="GO" id="GO:0061630">
    <property type="term" value="F:ubiquitin protein ligase activity"/>
    <property type="evidence" value="ECO:0007669"/>
    <property type="project" value="UniProtKB-EC"/>
</dbReference>
<evidence type="ECO:0000256" key="9">
    <source>
        <dbReference type="ARBA" id="ARBA00022786"/>
    </source>
</evidence>
<dbReference type="AlphaFoldDB" id="A0A067KBQ2"/>
<dbReference type="GO" id="GO:0008270">
    <property type="term" value="F:zinc ion binding"/>
    <property type="evidence" value="ECO:0007669"/>
    <property type="project" value="UniProtKB-KW"/>
</dbReference>
<comment type="catalytic activity">
    <reaction evidence="1">
        <text>S-ubiquitinyl-[E2 ubiquitin-conjugating enzyme]-L-cysteine + [acceptor protein]-L-lysine = [E2 ubiquitin-conjugating enzyme]-L-cysteine + N(6)-ubiquitinyl-[acceptor protein]-L-lysine.</text>
        <dbReference type="EC" id="2.3.2.27"/>
    </reaction>
</comment>
<dbReference type="UniPathway" id="UPA00143"/>
<evidence type="ECO:0000256" key="8">
    <source>
        <dbReference type="ARBA" id="ARBA00022771"/>
    </source>
</evidence>
<keyword evidence="7" id="KW-0479">Metal-binding</keyword>
<accession>A0A067KBQ2</accession>
<organism evidence="18 19">
    <name type="scientific">Jatropha curcas</name>
    <name type="common">Barbados nut</name>
    <dbReference type="NCBI Taxonomy" id="180498"/>
    <lineage>
        <taxon>Eukaryota</taxon>
        <taxon>Viridiplantae</taxon>
        <taxon>Streptophyta</taxon>
        <taxon>Embryophyta</taxon>
        <taxon>Tracheophyta</taxon>
        <taxon>Spermatophyta</taxon>
        <taxon>Magnoliopsida</taxon>
        <taxon>eudicotyledons</taxon>
        <taxon>Gunneridae</taxon>
        <taxon>Pentapetalae</taxon>
        <taxon>rosids</taxon>
        <taxon>fabids</taxon>
        <taxon>Malpighiales</taxon>
        <taxon>Euphorbiaceae</taxon>
        <taxon>Crotonoideae</taxon>
        <taxon>Jatropheae</taxon>
        <taxon>Jatropha</taxon>
    </lineage>
</organism>
<evidence type="ECO:0000256" key="4">
    <source>
        <dbReference type="ARBA" id="ARBA00012483"/>
    </source>
</evidence>
<dbReference type="EMBL" id="KK914761">
    <property type="protein sequence ID" value="KDP29209.1"/>
    <property type="molecule type" value="Genomic_DNA"/>
</dbReference>
<evidence type="ECO:0000313" key="18">
    <source>
        <dbReference type="EMBL" id="KDP29209.1"/>
    </source>
</evidence>
<evidence type="ECO:0000259" key="17">
    <source>
        <dbReference type="PROSITE" id="PS50089"/>
    </source>
</evidence>
<keyword evidence="5" id="KW-0808">Transferase</keyword>
<comment type="similarity">
    <text evidence="13">Belongs to the RING-type zinc finger family. ATL subfamily.</text>
</comment>
<dbReference type="Proteomes" id="UP000027138">
    <property type="component" value="Unassembled WGS sequence"/>
</dbReference>
<keyword evidence="12 16" id="KW-0472">Membrane</keyword>
<evidence type="ECO:0000313" key="19">
    <source>
        <dbReference type="Proteomes" id="UP000027138"/>
    </source>
</evidence>
<evidence type="ECO:0000256" key="5">
    <source>
        <dbReference type="ARBA" id="ARBA00022679"/>
    </source>
</evidence>
<comment type="subcellular location">
    <subcellularLocation>
        <location evidence="2">Membrane</location>
        <topology evidence="2">Single-pass membrane protein</topology>
    </subcellularLocation>
</comment>
<evidence type="ECO:0000256" key="2">
    <source>
        <dbReference type="ARBA" id="ARBA00004167"/>
    </source>
</evidence>
<reference evidence="18 19" key="1">
    <citation type="journal article" date="2014" name="PLoS ONE">
        <title>Global Analysis of Gene Expression Profiles in Physic Nut (Jatropha curcas L.) Seedlings Exposed to Salt Stress.</title>
        <authorList>
            <person name="Zhang L."/>
            <person name="Zhang C."/>
            <person name="Wu P."/>
            <person name="Chen Y."/>
            <person name="Li M."/>
            <person name="Jiang H."/>
            <person name="Wu G."/>
        </authorList>
    </citation>
    <scope>NUCLEOTIDE SEQUENCE [LARGE SCALE GENOMIC DNA]</scope>
    <source>
        <strain evidence="19">cv. GZQX0401</strain>
        <tissue evidence="18">Young leaves</tissue>
    </source>
</reference>
<dbReference type="PROSITE" id="PS50089">
    <property type="entry name" value="ZF_RING_2"/>
    <property type="match status" value="1"/>
</dbReference>
<feature type="transmembrane region" description="Helical" evidence="16">
    <location>
        <begin position="20"/>
        <end position="40"/>
    </location>
</feature>
<feature type="domain" description="RING-type" evidence="17">
    <location>
        <begin position="97"/>
        <end position="139"/>
    </location>
</feature>
<dbReference type="SMART" id="SM00184">
    <property type="entry name" value="RING"/>
    <property type="match status" value="1"/>
</dbReference>
<dbReference type="GO" id="GO:0016020">
    <property type="term" value="C:membrane"/>
    <property type="evidence" value="ECO:0007669"/>
    <property type="project" value="UniProtKB-SubCell"/>
</dbReference>
<proteinExistence type="inferred from homology"/>
<evidence type="ECO:0000256" key="3">
    <source>
        <dbReference type="ARBA" id="ARBA00004906"/>
    </source>
</evidence>
<dbReference type="EC" id="2.3.2.27" evidence="4"/>
<evidence type="ECO:0000256" key="7">
    <source>
        <dbReference type="ARBA" id="ARBA00022723"/>
    </source>
</evidence>
<evidence type="ECO:0000256" key="14">
    <source>
        <dbReference type="PROSITE-ProRule" id="PRU00175"/>
    </source>
</evidence>
<gene>
    <name evidence="18" type="ORF">JCGZ_16598</name>
</gene>
<evidence type="ECO:0000256" key="10">
    <source>
        <dbReference type="ARBA" id="ARBA00022833"/>
    </source>
</evidence>
<protein>
    <recommendedName>
        <fullName evidence="4">RING-type E3 ubiquitin transferase</fullName>
        <ecNumber evidence="4">2.3.2.27</ecNumber>
    </recommendedName>
</protein>
<dbReference type="CDD" id="cd16461">
    <property type="entry name" value="RING-H2_EL5-like"/>
    <property type="match status" value="1"/>
</dbReference>
<feature type="compositionally biased region" description="Gly residues" evidence="15">
    <location>
        <begin position="176"/>
        <end position="192"/>
    </location>
</feature>
<dbReference type="OrthoDB" id="8062037at2759"/>
<keyword evidence="10" id="KW-0862">Zinc</keyword>